<dbReference type="SUPFAM" id="SSF52540">
    <property type="entry name" value="P-loop containing nucleoside triphosphate hydrolases"/>
    <property type="match status" value="1"/>
</dbReference>
<accession>A0ABV5BX21</accession>
<protein>
    <recommendedName>
        <fullName evidence="3">Adenylate kinase</fullName>
    </recommendedName>
</protein>
<dbReference type="Gene3D" id="3.40.50.300">
    <property type="entry name" value="P-loop containing nucleotide triphosphate hydrolases"/>
    <property type="match status" value="1"/>
</dbReference>
<name>A0ABV5BX21_9BACL</name>
<dbReference type="PANTHER" id="PTHR37816">
    <property type="entry name" value="YALI0E33011P"/>
    <property type="match status" value="1"/>
</dbReference>
<dbReference type="EMBL" id="JBHIRY010000003">
    <property type="protein sequence ID" value="MFB5759828.1"/>
    <property type="molecule type" value="Genomic_DNA"/>
</dbReference>
<proteinExistence type="predicted"/>
<evidence type="ECO:0000313" key="2">
    <source>
        <dbReference type="Proteomes" id="UP001580430"/>
    </source>
</evidence>
<dbReference type="RefSeq" id="WP_375519005.1">
    <property type="nucleotide sequence ID" value="NZ_JBHIRY010000003.1"/>
</dbReference>
<dbReference type="Proteomes" id="UP001580430">
    <property type="component" value="Unassembled WGS sequence"/>
</dbReference>
<evidence type="ECO:0000313" key="1">
    <source>
        <dbReference type="EMBL" id="MFB5759828.1"/>
    </source>
</evidence>
<dbReference type="InterPro" id="IPR052922">
    <property type="entry name" value="Cytidylate_Kinase-2"/>
</dbReference>
<comment type="caution">
    <text evidence="1">The sequence shown here is derived from an EMBL/GenBank/DDBJ whole genome shotgun (WGS) entry which is preliminary data.</text>
</comment>
<keyword evidence="2" id="KW-1185">Reference proteome</keyword>
<dbReference type="PANTHER" id="PTHR37816:SF2">
    <property type="entry name" value="DNA TOPOLOGY MODULATION PROTEIN FLAR-RELATED PROTEIN"/>
    <property type="match status" value="1"/>
</dbReference>
<evidence type="ECO:0008006" key="3">
    <source>
        <dbReference type="Google" id="ProtNLM"/>
    </source>
</evidence>
<reference evidence="1 2" key="1">
    <citation type="submission" date="2024-09" db="EMBL/GenBank/DDBJ databases">
        <title>Paenibacillus zeirhizospherea sp. nov., isolated from surface of the maize (Zea mays) roots in a horticulture field, Hungary.</title>
        <authorList>
            <person name="Marton D."/>
            <person name="Farkas M."/>
            <person name="Bedics A."/>
            <person name="Toth E."/>
            <person name="Tancsics A."/>
            <person name="Boka K."/>
            <person name="Marati G."/>
            <person name="Kriszt B."/>
            <person name="Cserhati M."/>
        </authorList>
    </citation>
    <scope>NUCLEOTIDE SEQUENCE [LARGE SCALE GENOMIC DNA]</scope>
    <source>
        <strain evidence="1 2">JCM 18446</strain>
    </source>
</reference>
<sequence length="177" mass="20922">MKKRIHILGASGSGTTTLGKALSLILPHVHLDSDDFFWAQKYTERRPPEERLRLLKQEMQPCPQWMLSGSVCRWGDALKSEFDLVIFLRIPHELRMERLRARERQRYGDDILPDGSRYEDYCKFMDWAARYDEAGPEIRSRTLHEQWISELTCPVLRLEEDLTVEQRVKHSMDCIMT</sequence>
<dbReference type="InterPro" id="IPR027417">
    <property type="entry name" value="P-loop_NTPase"/>
</dbReference>
<dbReference type="NCBIfam" id="NF004861">
    <property type="entry name" value="PRK06217.1"/>
    <property type="match status" value="1"/>
</dbReference>
<gene>
    <name evidence="1" type="ORF">ACE5LO_05420</name>
</gene>
<organism evidence="1 2">
    <name type="scientific">Paenibacillus medicaginis</name>
    <dbReference type="NCBI Taxonomy" id="1470560"/>
    <lineage>
        <taxon>Bacteria</taxon>
        <taxon>Bacillati</taxon>
        <taxon>Bacillota</taxon>
        <taxon>Bacilli</taxon>
        <taxon>Bacillales</taxon>
        <taxon>Paenibacillaceae</taxon>
        <taxon>Paenibacillus</taxon>
    </lineage>
</organism>